<feature type="compositionally biased region" description="Basic and acidic residues" evidence="1">
    <location>
        <begin position="70"/>
        <end position="82"/>
    </location>
</feature>
<evidence type="ECO:0000256" key="1">
    <source>
        <dbReference type="SAM" id="MobiDB-lite"/>
    </source>
</evidence>
<proteinExistence type="predicted"/>
<feature type="region of interest" description="Disordered" evidence="1">
    <location>
        <begin position="70"/>
        <end position="92"/>
    </location>
</feature>
<accession>A0A6J4R855</accession>
<organism evidence="2">
    <name type="scientific">uncultured Rubrobacteraceae bacterium</name>
    <dbReference type="NCBI Taxonomy" id="349277"/>
    <lineage>
        <taxon>Bacteria</taxon>
        <taxon>Bacillati</taxon>
        <taxon>Actinomycetota</taxon>
        <taxon>Rubrobacteria</taxon>
        <taxon>Rubrobacterales</taxon>
        <taxon>Rubrobacteraceae</taxon>
        <taxon>environmental samples</taxon>
    </lineage>
</organism>
<dbReference type="AlphaFoldDB" id="A0A6J4R855"/>
<protein>
    <submittedName>
        <fullName evidence="2">Uncharacterized protein</fullName>
    </submittedName>
</protein>
<gene>
    <name evidence="2" type="ORF">AVDCRST_MAG25-456</name>
</gene>
<name>A0A6J4R855_9ACTN</name>
<evidence type="ECO:0000313" key="2">
    <source>
        <dbReference type="EMBL" id="CAA9458285.1"/>
    </source>
</evidence>
<reference evidence="2" key="1">
    <citation type="submission" date="2020-02" db="EMBL/GenBank/DDBJ databases">
        <authorList>
            <person name="Meier V. D."/>
        </authorList>
    </citation>
    <scope>NUCLEOTIDE SEQUENCE</scope>
    <source>
        <strain evidence="2">AVDCRST_MAG25</strain>
    </source>
</reference>
<feature type="non-terminal residue" evidence="2">
    <location>
        <position position="119"/>
    </location>
</feature>
<sequence length="119" mass="12589">GYEDEDEGLAGAHLRLARLGAEEQAEQGAVSRLGPPRALHHGGLCVGDGRPGPGRRVPVPAPVLGLGAVRHRDPARHGRVQDEPSAQGTGAGPVLYPALYRFAPHHHPRAQPVPVPRRL</sequence>
<feature type="non-terminal residue" evidence="2">
    <location>
        <position position="1"/>
    </location>
</feature>
<dbReference type="EMBL" id="CADCVI010000035">
    <property type="protein sequence ID" value="CAA9458285.1"/>
    <property type="molecule type" value="Genomic_DNA"/>
</dbReference>